<feature type="region of interest" description="Disordered" evidence="1">
    <location>
        <begin position="69"/>
        <end position="97"/>
    </location>
</feature>
<name>A0A7S1BPB0_9STRA</name>
<feature type="region of interest" description="Disordered" evidence="1">
    <location>
        <begin position="143"/>
        <end position="162"/>
    </location>
</feature>
<organism evidence="2">
    <name type="scientific">Corethron hystrix</name>
    <dbReference type="NCBI Taxonomy" id="216773"/>
    <lineage>
        <taxon>Eukaryota</taxon>
        <taxon>Sar</taxon>
        <taxon>Stramenopiles</taxon>
        <taxon>Ochrophyta</taxon>
        <taxon>Bacillariophyta</taxon>
        <taxon>Coscinodiscophyceae</taxon>
        <taxon>Corethrophycidae</taxon>
        <taxon>Corethrales</taxon>
        <taxon>Corethraceae</taxon>
        <taxon>Corethron</taxon>
    </lineage>
</organism>
<feature type="region of interest" description="Disordered" evidence="1">
    <location>
        <begin position="33"/>
        <end position="53"/>
    </location>
</feature>
<evidence type="ECO:0000256" key="1">
    <source>
        <dbReference type="SAM" id="MobiDB-lite"/>
    </source>
</evidence>
<gene>
    <name evidence="2" type="ORF">CHYS00102_LOCUS19423</name>
</gene>
<dbReference type="EMBL" id="HBFR01026929">
    <property type="protein sequence ID" value="CAD8892217.1"/>
    <property type="molecule type" value="Transcribed_RNA"/>
</dbReference>
<accession>A0A7S1BPB0</accession>
<dbReference type="AlphaFoldDB" id="A0A7S1BPB0"/>
<evidence type="ECO:0000313" key="2">
    <source>
        <dbReference type="EMBL" id="CAD8892217.1"/>
    </source>
</evidence>
<proteinExistence type="predicted"/>
<protein>
    <submittedName>
        <fullName evidence="2">Uncharacterized protein</fullName>
    </submittedName>
</protein>
<sequence length="248" mass="28025">MTEVIMSNASDIEMWPSICEATESEWNMISIAPESPLTDTNSPRRQRSDSFHRRSVSVPLLSQYDLCDTLSSTSSSDDQEKHADDDTSAETSSGVDVSEMLKDDMSDFTVLSTPTPSSQKTVKRVSSFKDAILLNAEETLKEKKNQIGKKKPLLSPRRNGNWTPKLKVETVTKPLCRRNSQSMLDLRSLDHHNDGEENFCDNFEAGGYYARKNHGATQHCNSEKLRPDEAKRKTLIIQKKRMQRVRAA</sequence>
<reference evidence="2" key="1">
    <citation type="submission" date="2021-01" db="EMBL/GenBank/DDBJ databases">
        <authorList>
            <person name="Corre E."/>
            <person name="Pelletier E."/>
            <person name="Niang G."/>
            <person name="Scheremetjew M."/>
            <person name="Finn R."/>
            <person name="Kale V."/>
            <person name="Holt S."/>
            <person name="Cochrane G."/>
            <person name="Meng A."/>
            <person name="Brown T."/>
            <person name="Cohen L."/>
        </authorList>
    </citation>
    <scope>NUCLEOTIDE SEQUENCE</scope>
    <source>
        <strain evidence="2">308</strain>
    </source>
</reference>